<keyword evidence="1" id="KW-1133">Transmembrane helix</keyword>
<reference evidence="2" key="2">
    <citation type="submission" date="2011-02" db="EMBL/GenBank/DDBJ databases">
        <authorList>
            <person name="MacLean D."/>
        </authorList>
    </citation>
    <scope>NUCLEOTIDE SEQUENCE</scope>
</reference>
<dbReference type="HOGENOM" id="CLU_2709979_0_0_1"/>
<evidence type="ECO:0000256" key="1">
    <source>
        <dbReference type="SAM" id="Phobius"/>
    </source>
</evidence>
<feature type="transmembrane region" description="Helical" evidence="1">
    <location>
        <begin position="24"/>
        <end position="45"/>
    </location>
</feature>
<gene>
    <name evidence="2" type="primary">AlNc14C8G1075</name>
    <name evidence="2" type="ORF">ALNC14_012180</name>
</gene>
<keyword evidence="1" id="KW-0812">Transmembrane</keyword>
<protein>
    <submittedName>
        <fullName evidence="2">AlNc14C8G1075 protein</fullName>
    </submittedName>
</protein>
<reference evidence="2" key="1">
    <citation type="journal article" date="2011" name="PLoS Biol.">
        <title>Gene gain and loss during evolution of obligate parasitism in the white rust pathogen of Arabidopsis thaliana.</title>
        <authorList>
            <person name="Kemen E."/>
            <person name="Gardiner A."/>
            <person name="Schultz-Larsen T."/>
            <person name="Kemen A.C."/>
            <person name="Balmuth A.L."/>
            <person name="Robert-Seilaniantz A."/>
            <person name="Bailey K."/>
            <person name="Holub E."/>
            <person name="Studholme D.J."/>
            <person name="Maclean D."/>
            <person name="Jones J.D."/>
        </authorList>
    </citation>
    <scope>NUCLEOTIDE SEQUENCE</scope>
</reference>
<organism evidence="2">
    <name type="scientific">Albugo laibachii Nc14</name>
    <dbReference type="NCBI Taxonomy" id="890382"/>
    <lineage>
        <taxon>Eukaryota</taxon>
        <taxon>Sar</taxon>
        <taxon>Stramenopiles</taxon>
        <taxon>Oomycota</taxon>
        <taxon>Peronosporomycetes</taxon>
        <taxon>Albuginales</taxon>
        <taxon>Albuginaceae</taxon>
        <taxon>Albugo</taxon>
    </lineage>
</organism>
<keyword evidence="1" id="KW-0472">Membrane</keyword>
<accession>F0W1Z6</accession>
<proteinExistence type="predicted"/>
<evidence type="ECO:0000313" key="2">
    <source>
        <dbReference type="EMBL" id="CCA15075.1"/>
    </source>
</evidence>
<dbReference type="AlphaFoldDB" id="F0W1Z6"/>
<dbReference type="EMBL" id="FR824053">
    <property type="protein sequence ID" value="CCA15075.1"/>
    <property type="molecule type" value="Genomic_DNA"/>
</dbReference>
<sequence>MDWKAMEYGEIQWLFLICTPLKRIALVLADATGYFALIIGIRVFGIRTNCITVLQTIQFKSLSLRRMRFITYA</sequence>
<name>F0W1Z6_9STRA</name>